<comment type="caution">
    <text evidence="1">The sequence shown here is derived from an EMBL/GenBank/DDBJ whole genome shotgun (WGS) entry which is preliminary data.</text>
</comment>
<accession>A0A2J7Z9L1</accession>
<reference evidence="1 2" key="1">
    <citation type="submission" date="2015-09" db="EMBL/GenBank/DDBJ databases">
        <title>Genome sequence, genome mining and natural product profiling of a biocontrol bacterium Streptomyces malaysiensis F913.</title>
        <authorList>
            <person name="Xu Y."/>
            <person name="Wei J."/>
            <person name="Xie J."/>
            <person name="Li T."/>
            <person name="Zhou Z."/>
        </authorList>
    </citation>
    <scope>NUCLEOTIDE SEQUENCE [LARGE SCALE GENOMIC DNA]</scope>
    <source>
        <strain evidence="1 2">F913</strain>
    </source>
</reference>
<protein>
    <submittedName>
        <fullName evidence="1">Uncharacterized protein</fullName>
    </submittedName>
</protein>
<dbReference type="EMBL" id="LJIW01000001">
    <property type="protein sequence ID" value="PNG96952.1"/>
    <property type="molecule type" value="Genomic_DNA"/>
</dbReference>
<dbReference type="AlphaFoldDB" id="A0A2J7Z9L1"/>
<gene>
    <name evidence="1" type="ORF">SMF913_12977</name>
</gene>
<evidence type="ECO:0000313" key="1">
    <source>
        <dbReference type="EMBL" id="PNG96952.1"/>
    </source>
</evidence>
<evidence type="ECO:0000313" key="2">
    <source>
        <dbReference type="Proteomes" id="UP000236520"/>
    </source>
</evidence>
<organism evidence="1 2">
    <name type="scientific">Streptomyces malaysiensis</name>
    <dbReference type="NCBI Taxonomy" id="92644"/>
    <lineage>
        <taxon>Bacteria</taxon>
        <taxon>Bacillati</taxon>
        <taxon>Actinomycetota</taxon>
        <taxon>Actinomycetes</taxon>
        <taxon>Kitasatosporales</taxon>
        <taxon>Streptomycetaceae</taxon>
        <taxon>Streptomyces</taxon>
        <taxon>Streptomyces violaceusniger group</taxon>
    </lineage>
</organism>
<sequence length="97" mass="10681">MLLLQLLRLISSGPASVPLAATRVTDRLTALRRVLGCRLTAECVTQGGVQLLRFHHRQHQRCQGCATGSEDLKRQLKQTVFARAQTAPRCGTDLPAF</sequence>
<name>A0A2J7Z9L1_STRMQ</name>
<keyword evidence="2" id="KW-1185">Reference proteome</keyword>
<dbReference type="Proteomes" id="UP000236520">
    <property type="component" value="Unassembled WGS sequence"/>
</dbReference>
<proteinExistence type="predicted"/>